<dbReference type="Proteomes" id="UP000182264">
    <property type="component" value="Chromosome"/>
</dbReference>
<evidence type="ECO:0000313" key="3">
    <source>
        <dbReference type="EMBL" id="APG25276.1"/>
    </source>
</evidence>
<dbReference type="GO" id="GO:0008270">
    <property type="term" value="F:zinc ion binding"/>
    <property type="evidence" value="ECO:0007669"/>
    <property type="project" value="InterPro"/>
</dbReference>
<dbReference type="RefSeq" id="WP_072287126.1">
    <property type="nucleotide sequence ID" value="NZ_CP015455.1"/>
</dbReference>
<proteinExistence type="inferred from homology"/>
<dbReference type="AlphaFoldDB" id="A0A1L3GH62"/>
<dbReference type="EMBL" id="CP015518">
    <property type="protein sequence ID" value="APG25276.1"/>
    <property type="molecule type" value="Genomic_DNA"/>
</dbReference>
<dbReference type="GO" id="GO:0003677">
    <property type="term" value="F:DNA binding"/>
    <property type="evidence" value="ECO:0007669"/>
    <property type="project" value="InterPro"/>
</dbReference>
<evidence type="ECO:0000256" key="2">
    <source>
        <dbReference type="SAM" id="MobiDB-lite"/>
    </source>
</evidence>
<dbReference type="STRING" id="29542.A6070_03825"/>
<dbReference type="InterPro" id="IPR041920">
    <property type="entry name" value="ROS/MUCR_sf"/>
</dbReference>
<accession>A0A1L3GH62</accession>
<reference evidence="3 4" key="1">
    <citation type="journal article" date="2017" name="Genome Announc.">
        <title>Complete Genome Sequences of Two Acetylene-Fermenting Pelobacter acetylenicus Strains.</title>
        <authorList>
            <person name="Sutton J.M."/>
            <person name="Baesman S.M."/>
            <person name="Fierst J.L."/>
            <person name="Poret-Peterson A.T."/>
            <person name="Oremland R.S."/>
            <person name="Dunlap D.S."/>
            <person name="Akob D.M."/>
        </authorList>
    </citation>
    <scope>NUCLEOTIDE SEQUENCE [LARGE SCALE GENOMIC DNA]</scope>
    <source>
        <strain evidence="3 4">DSM 3247</strain>
    </source>
</reference>
<dbReference type="GO" id="GO:0006355">
    <property type="term" value="P:regulation of DNA-templated transcription"/>
    <property type="evidence" value="ECO:0007669"/>
    <property type="project" value="InterPro"/>
</dbReference>
<gene>
    <name evidence="3" type="ORF">A7E75_09825</name>
</gene>
<feature type="compositionally biased region" description="Basic and acidic residues" evidence="2">
    <location>
        <begin position="134"/>
        <end position="147"/>
    </location>
</feature>
<dbReference type="Gene3D" id="1.10.10.1550">
    <property type="entry name" value="ROS/MUCR transcriptional regulator protein"/>
    <property type="match status" value="1"/>
</dbReference>
<dbReference type="OrthoDB" id="9809693at2"/>
<evidence type="ECO:0000256" key="1">
    <source>
        <dbReference type="ARBA" id="ARBA00007031"/>
    </source>
</evidence>
<sequence length="147" mass="16136">MPNLLEMAAEIVASHASTTPMTKEELIAELNDLHQALVAIENGTAQETAMEDEEAAQTPAVSRKKAFGKDKVICMICGKAMKTLARHLKTAHGMTASEYRKQFDIPRTQPLAARAYSESRRQMAIDRGLGDNLAKARAERGKSKPKK</sequence>
<dbReference type="Pfam" id="PF05443">
    <property type="entry name" value="ROS_MUCR"/>
    <property type="match status" value="1"/>
</dbReference>
<dbReference type="InterPro" id="IPR008807">
    <property type="entry name" value="ROS_MUCR"/>
</dbReference>
<dbReference type="KEGG" id="pace:A6070_03825"/>
<comment type="similarity">
    <text evidence="1">Belongs to the ros/MucR family.</text>
</comment>
<keyword evidence="4" id="KW-1185">Reference proteome</keyword>
<protein>
    <submittedName>
        <fullName evidence="3">MucR family transcriptional regulator</fullName>
    </submittedName>
</protein>
<evidence type="ECO:0000313" key="4">
    <source>
        <dbReference type="Proteomes" id="UP000182264"/>
    </source>
</evidence>
<name>A0A1L3GH62_SYNAC</name>
<feature type="region of interest" description="Disordered" evidence="2">
    <location>
        <begin position="126"/>
        <end position="147"/>
    </location>
</feature>
<organism evidence="3 4">
    <name type="scientific">Syntrophotalea acetylenica</name>
    <name type="common">Pelobacter acetylenicus</name>
    <dbReference type="NCBI Taxonomy" id="29542"/>
    <lineage>
        <taxon>Bacteria</taxon>
        <taxon>Pseudomonadati</taxon>
        <taxon>Thermodesulfobacteriota</taxon>
        <taxon>Desulfuromonadia</taxon>
        <taxon>Desulfuromonadales</taxon>
        <taxon>Syntrophotaleaceae</taxon>
        <taxon>Syntrophotalea</taxon>
    </lineage>
</organism>